<evidence type="ECO:0000313" key="2">
    <source>
        <dbReference type="Proteomes" id="UP001320603"/>
    </source>
</evidence>
<reference evidence="1 2" key="1">
    <citation type="submission" date="2024-02" db="EMBL/GenBank/DDBJ databases">
        <title>Whole genome sequencing of Parabacteroides sp. AD58.</title>
        <authorList>
            <person name="Chaplin A.V."/>
            <person name="Pikina A.P."/>
            <person name="Sokolova S.R."/>
            <person name="Korostin D.O."/>
            <person name="Efimov B.A."/>
        </authorList>
    </citation>
    <scope>NUCLEOTIDE SEQUENCE [LARGE SCALE GENOMIC DNA]</scope>
    <source>
        <strain evidence="1 2">AD58</strain>
    </source>
</reference>
<dbReference type="EMBL" id="CP146284">
    <property type="protein sequence ID" value="WWV67418.1"/>
    <property type="molecule type" value="Genomic_DNA"/>
</dbReference>
<keyword evidence="2" id="KW-1185">Reference proteome</keyword>
<accession>A0ABZ2IPW7</accession>
<proteinExistence type="predicted"/>
<dbReference type="Gene3D" id="2.160.20.110">
    <property type="match status" value="2"/>
</dbReference>
<evidence type="ECO:0000313" key="1">
    <source>
        <dbReference type="EMBL" id="WWV67418.1"/>
    </source>
</evidence>
<sequence>MKKRFLQMVKKRVLSLRLFPLLVCLGFLIPTVGWGQAGTPEGVWTDYAASSFAGGAGTEDEPYQIATAEQLAKLSKDVSEGTSYQGNYFILTADIDLSAYRWVPIGIYKWMSNGTSIEKSFWGYLDGSNKTISGMVVDERGDQNSAGFFGSIRNGQAGNIVGAKDLTISGATVYLSEDGLMECSGGILGGDIIGNENSMVVFENIRVSGSVEVNSTYGNNKIGGMLGYASWVKAINCHAENVSISGASNSGGFVGNDNGSVFENCTTSGTVSGRWGLGGFVGYTTSTVLNEAVGVSTYTNCSADVDVSGNDWRLGGFVGYAEYGEFNNCVAYGDVDSSVDGWDPKVGGFMGEDNSDVITTACHAAGTVTSASSDYEAGGFIGAYSGGTLTDCSFDKEKNPGLNAAGEGNLDSGVTGEESSVVLGNICEDYYGSHQLTKTEKKAATCIEDGNIEYWTCERCGKHFSDAEGKNEITEVAISALGHNWGEPVYTWSDDNTTCTAKRVCKNDASHTETATATVTSEQTKAPTCTEMGEMTYTATFTEEWVVEQTKTEGIPATGHHYVNGYCTECGHRDPNYVDPISYYNIYVEDVCDGVEVTTSKNVVREGGSISLYVEKDTANYTFDNFKVYYKRSYYGYWEELKEGTQPGEYSINNIWTHIYIKAQGAEEKEDPTGIESIEGVKVYTKDGSLYVQTPQREQVIIVSMSGAVVMNEEQIGLKQYHGLQPGIYIVRVGDKAYKLRLN</sequence>
<name>A0ABZ2IPW7_9BACT</name>
<protein>
    <submittedName>
        <fullName evidence="1">Uncharacterized protein</fullName>
    </submittedName>
</protein>
<dbReference type="Proteomes" id="UP001320603">
    <property type="component" value="Chromosome"/>
</dbReference>
<organism evidence="1 2">
    <name type="scientific">Parabacteroides absconsus</name>
    <dbReference type="NCBI Taxonomy" id="2951805"/>
    <lineage>
        <taxon>Bacteria</taxon>
        <taxon>Pseudomonadati</taxon>
        <taxon>Bacteroidota</taxon>
        <taxon>Bacteroidia</taxon>
        <taxon>Bacteroidales</taxon>
        <taxon>Tannerellaceae</taxon>
        <taxon>Parabacteroides</taxon>
    </lineage>
</organism>
<dbReference type="RefSeq" id="WP_251966886.1">
    <property type="nucleotide sequence ID" value="NZ_CP146284.1"/>
</dbReference>
<gene>
    <name evidence="1" type="ORF">NEE14_005460</name>
</gene>